<dbReference type="Proteomes" id="UP000320580">
    <property type="component" value="Chromosome"/>
</dbReference>
<dbReference type="AlphaFoldDB" id="A0A5B8JEF6"/>
<evidence type="ECO:0000313" key="2">
    <source>
        <dbReference type="Proteomes" id="UP000320580"/>
    </source>
</evidence>
<dbReference type="RefSeq" id="WP_146483089.1">
    <property type="nucleotide sequence ID" value="NZ_CP042266.1"/>
</dbReference>
<dbReference type="OrthoDB" id="4296776at2"/>
<evidence type="ECO:0000313" key="1">
    <source>
        <dbReference type="EMBL" id="QDY79806.1"/>
    </source>
</evidence>
<accession>A0A5B8JEF6</accession>
<keyword evidence="2" id="KW-1185">Reference proteome</keyword>
<reference evidence="1 2" key="1">
    <citation type="submission" date="2019-07" db="EMBL/GenBank/DDBJ databases">
        <authorList>
            <person name="Zhu P."/>
        </authorList>
    </citation>
    <scope>NUCLEOTIDE SEQUENCE [LARGE SCALE GENOMIC DNA]</scope>
    <source>
        <strain evidence="1 2">SSL-25</strain>
    </source>
</reference>
<protein>
    <submittedName>
        <fullName evidence="1">Uncharacterized protein</fullName>
    </submittedName>
</protein>
<name>A0A5B8JEF6_9ACTN</name>
<dbReference type="EMBL" id="CP042266">
    <property type="protein sequence ID" value="QDY79806.1"/>
    <property type="molecule type" value="Genomic_DNA"/>
</dbReference>
<sequence>MIYEISAEDAPPLGDIREACAGDTIFLMPDWRERDDWTRYLDAVAHAMARGAVIHQGANCG</sequence>
<proteinExistence type="predicted"/>
<gene>
    <name evidence="1" type="ORF">FQU76_28395</name>
</gene>
<dbReference type="KEGG" id="sqz:FQU76_28395"/>
<organism evidence="1 2">
    <name type="scientific">Streptomyces qinzhouensis</name>
    <dbReference type="NCBI Taxonomy" id="2599401"/>
    <lineage>
        <taxon>Bacteria</taxon>
        <taxon>Bacillati</taxon>
        <taxon>Actinomycetota</taxon>
        <taxon>Actinomycetes</taxon>
        <taxon>Kitasatosporales</taxon>
        <taxon>Streptomycetaceae</taxon>
        <taxon>Streptomyces</taxon>
    </lineage>
</organism>